<accession>A0AAV5AND3</accession>
<name>A0AAV5AND3_9AGAM</name>
<evidence type="ECO:0000313" key="1">
    <source>
        <dbReference type="EMBL" id="GJJ16187.1"/>
    </source>
</evidence>
<dbReference type="Proteomes" id="UP001050691">
    <property type="component" value="Unassembled WGS sequence"/>
</dbReference>
<reference evidence="1" key="1">
    <citation type="submission" date="2021-10" db="EMBL/GenBank/DDBJ databases">
        <title>De novo Genome Assembly of Clathrus columnatus (Basidiomycota, Fungi) Using Illumina and Nanopore Sequence Data.</title>
        <authorList>
            <person name="Ogiso-Tanaka E."/>
            <person name="Itagaki H."/>
            <person name="Hosoya T."/>
            <person name="Hosaka K."/>
        </authorList>
    </citation>
    <scope>NUCLEOTIDE SEQUENCE</scope>
    <source>
        <strain evidence="1">MO-923</strain>
    </source>
</reference>
<dbReference type="EMBL" id="BPWL01000013">
    <property type="protein sequence ID" value="GJJ16187.1"/>
    <property type="molecule type" value="Genomic_DNA"/>
</dbReference>
<comment type="caution">
    <text evidence="1">The sequence shown here is derived from an EMBL/GenBank/DDBJ whole genome shotgun (WGS) entry which is preliminary data.</text>
</comment>
<dbReference type="AlphaFoldDB" id="A0AAV5AND3"/>
<proteinExistence type="predicted"/>
<organism evidence="1 2">
    <name type="scientific">Clathrus columnatus</name>
    <dbReference type="NCBI Taxonomy" id="1419009"/>
    <lineage>
        <taxon>Eukaryota</taxon>
        <taxon>Fungi</taxon>
        <taxon>Dikarya</taxon>
        <taxon>Basidiomycota</taxon>
        <taxon>Agaricomycotina</taxon>
        <taxon>Agaricomycetes</taxon>
        <taxon>Phallomycetidae</taxon>
        <taxon>Phallales</taxon>
        <taxon>Clathraceae</taxon>
        <taxon>Clathrus</taxon>
    </lineage>
</organism>
<dbReference type="Gene3D" id="3.80.10.10">
    <property type="entry name" value="Ribonuclease Inhibitor"/>
    <property type="match status" value="1"/>
</dbReference>
<evidence type="ECO:0000313" key="2">
    <source>
        <dbReference type="Proteomes" id="UP001050691"/>
    </source>
</evidence>
<sequence length="385" mass="44170">MGDQHQMKRLSIWSLTSLKRVILRRRSPSPDAIQMILSCPNIEDLYSEATLHLYAFPFYMMQQANWTKLRRLWLPSLFLSNEEERAVDISAIITSFFIRHSNIECLNFYISSEIALTTLPPSSLPKLRSLSSHLDVVTSLLSRSIISRLVHLTCPVGQIDTNTLPQIDKLESLRLLDGNVPDMIHLFLSKAPNLKKISLESRQTSVSDSSSVELQSKDAQEQFTEPFMDYPQLKLTHIYFFFLLIAGGGRDSVEVQIGAICKKLSALRDLKYVQVRRDYVELERDENGAYSGYHFISCKEAEDSSTWGGTVEPEGEVWYMCAYYPFLGRGARRDAPKSKLTHFLYFPRYITAGWDNSGSLEDPNRVFMRDIIGLTNFLKTHQDWT</sequence>
<keyword evidence="2" id="KW-1185">Reference proteome</keyword>
<dbReference type="InterPro" id="IPR032675">
    <property type="entry name" value="LRR_dom_sf"/>
</dbReference>
<protein>
    <submittedName>
        <fullName evidence="1">Uncharacterized protein</fullName>
    </submittedName>
</protein>
<gene>
    <name evidence="1" type="ORF">Clacol_010467</name>
</gene>
<dbReference type="SUPFAM" id="SSF52047">
    <property type="entry name" value="RNI-like"/>
    <property type="match status" value="1"/>
</dbReference>